<feature type="region of interest" description="Disordered" evidence="6">
    <location>
        <begin position="11"/>
        <end position="37"/>
    </location>
</feature>
<dbReference type="EMBL" id="BSDZ01000023">
    <property type="protein sequence ID" value="GLI65291.1"/>
    <property type="molecule type" value="Genomic_DNA"/>
</dbReference>
<name>A0ABQ5S6M5_9CHLO</name>
<feature type="region of interest" description="Disordered" evidence="6">
    <location>
        <begin position="1763"/>
        <end position="1867"/>
    </location>
</feature>
<dbReference type="InterPro" id="IPR017441">
    <property type="entry name" value="Protein_kinase_ATP_BS"/>
</dbReference>
<feature type="compositionally biased region" description="Low complexity" evidence="6">
    <location>
        <begin position="1839"/>
        <end position="1852"/>
    </location>
</feature>
<feature type="region of interest" description="Disordered" evidence="6">
    <location>
        <begin position="2019"/>
        <end position="2084"/>
    </location>
</feature>
<feature type="compositionally biased region" description="Basic residues" evidence="6">
    <location>
        <begin position="465"/>
        <end position="475"/>
    </location>
</feature>
<feature type="compositionally biased region" description="Low complexity" evidence="6">
    <location>
        <begin position="259"/>
        <end position="268"/>
    </location>
</feature>
<feature type="region of interest" description="Disordered" evidence="6">
    <location>
        <begin position="2100"/>
        <end position="2129"/>
    </location>
</feature>
<keyword evidence="1" id="KW-0808">Transferase</keyword>
<feature type="region of interest" description="Disordered" evidence="6">
    <location>
        <begin position="1211"/>
        <end position="1278"/>
    </location>
</feature>
<evidence type="ECO:0000313" key="9">
    <source>
        <dbReference type="Proteomes" id="UP001165090"/>
    </source>
</evidence>
<feature type="region of interest" description="Disordered" evidence="6">
    <location>
        <begin position="1490"/>
        <end position="1566"/>
    </location>
</feature>
<evidence type="ECO:0000259" key="7">
    <source>
        <dbReference type="PROSITE" id="PS50011"/>
    </source>
</evidence>
<dbReference type="Gene3D" id="3.30.200.20">
    <property type="entry name" value="Phosphorylase Kinase, domain 1"/>
    <property type="match status" value="1"/>
</dbReference>
<feature type="region of interest" description="Disordered" evidence="6">
    <location>
        <begin position="2607"/>
        <end position="2647"/>
    </location>
</feature>
<sequence>MQFVLRCFGAQHDSGSGQGAHNQSRASTASSQKHYATTTPAAVPVTARPNQSAQTFEVSAKVPQPEVVEPDQNGNAGSGGVAQVKADDEGDRQAVDCSFPRRLSLGSPLLLFNTPFVATHHSLTLKLQGAARPGSSAPAVDNWVALGSVADGRATADSERTTACSNPSQARLQSNRGDAPVLSAAGAIHGARPTAVQQSQPGSHIQPQQPDPQPVRQSQPSPNPQATARSSSDLQSHARTLDPRMPSVLEGSADNLRLSPSRWSISSSNQATPLGPGASRRQGSGAAAGCNPAGGHFTALPAPRPFPAEELAALVSTLSRVRGHWLEALHTVVALAADLLGADSLSVYLLSDSGATHAALACHGDAGGAIRVGMPLPAVAAPGQKQTALQRLYQTGEAQRGSVRNAVAAAPNGPPVPTANSGPMALHTVPGVGSLNHHSCRVQGFARGSALMQRVQDNPQEHQHQHQHHHQHQHNQTHLQRQNNNYNNNQQQPPVAALPPDWQWMRVLGGMTDFVALPLLRGDLVIGALQVGDNCTPPEDITGAVPTSRRCRGTAELSVVATFVGTLLRDHEVLCLMGALEAIASAQDVDGLVRSIARHVALFSRMRKHITPGVRVALIRGDAAALALFLDEGATAAAAAAAAANLSAGVAGSSTTPVGVLSTAVSRHSTVYNLLHATSTVGGGGVLSSGACTPDPRHILSPGASVSGMAAGLGLSPAGRASQIAAGDGGGGSGASRCVVPLYSPSVETRDPSSILDTEQLLPAAASVVCVPAPVGPRVHATASASVLMQPTAAATGSEDPAGILHVHGNMTTSGFENAVDGGDGISGIAMSNGVDLWPWFASTADRAKGTDFVGAGDGGHGPTAAGAAALTDADGGPGDTPESIMARCTALVGLPSVVSDEDMLGTCRLEHANMVDELPTSRIGDLRATVTDASGHRIIALRGASENMAASNTSLDGDPLGATNTTEPSLGHGPPALIVAAAAAAASGGLLLAEGAARAEATAVVQESVLAAEAAVAESVSVLMSLPSALLPVTHSAGPAIAQTRLGAISGGIYGRALAMAGEDSTTPGRGFGQVQGHAMLTRGTVLAEALAAGTGMYISDVAIYMQDGRNKSRDVFLAPSGRGGPTQPTNSIAVTTISHAGLPLVGIYLTYGTPLPASLLNALTCKVHAFGAMLGPLLHERLTSGDSELADEWRYLLGEVLDPQAIQVAADEQRSRRSSAAPYNQQQQQQQQPMAQGPKATAPHRVAKAPGVSSVAADSARRRSGHGDGPYPVSASGSRGPLAWGFWGFGSTAGGSPSVATSVMVAPLRRSQTTDSEFLLTGPATSRAFPSDGGNVASCFCMKDRGVGSSRASVATEAGAKAVAACTLEPSPSATANAAAGSRAGDRNFRNTCSGILTLSGGQHPASASGPSDEAYDRASVNRMPLAPPPSPPGRASAAEAMTSGVPQAPAIMSWRGAAATPALHGGCAYKRKAPVATASGPLWPVSQHLQQHHQQSQERQATPLRSPLRSPSRQQHQQQQQPLAARPLLNCSWRGPTTKGNLPGSSSGAASPPAAASRSSGLAPPVTLSAGCSTSKLEKAASEGIASGAGSHGLYLRNHSGAGRNLDSGPPLCNEYRRVNCGSSISSGAVIASRSTSGALGPAITTQAVAAAATSPLLQGGPWALDGLQTTVNNPVNPTAAAATGAGPEELPSVSDATLLLHGAADADAPGNDDACGSVGLVAAAAVAPPPGRLSDASGSAIRSRWAAVSSVHIQVPVEPNLNVPQSSPSVPVPPSASSEQERLMMQVCEERKSPSVPQPGKPKEPHEGSHLQRQPALPVNSFAARYTPSPPWAPQQQQQQRQQQQQQQSPAVRGASVLNGGARAGGERLAGAAATVTAAPHPGCFTVSGPVVAAIPEISSSTGTMSMSQLELAVYPRLLPAYLATASSVGGGASANRIAGTAANPAANGASASTNSHNVDVELSMQAWHLSSDPARQSIVTPGSRNSPAGSAFGPASFNVSLPGGCQDVISTGRARQVQPRAYMPVPSPLSPGRQFHGGGSGSVVSTSAVAQQSTRRCSAGGMAPASPQPPPPPPRVGAGLSRLTTVATAAGVSGGSAAAAGGGTGPPQFSDTMPRSPNGNGFHGAVGSGAAAAVAVGGLPSVKAPSPMVHRLQCSVRRNTSFNIMADPGVQDTGKVAPLMANLQDKLRSLQAEQVLARLHNKDASGVDELSGLTILEPLGSGGFGTVFRGIFNGIEVAVKVLCERGAGGRSEAATMREAFELAVMTTISHPHIVQVLSAWTDVILTSKPNATGAPSTTTTAVVPRSPATEELGDATVVIAMEYCDGGSLADAVSAGRFRQRVPGGYGALQPCMPAIYATLLEIALALRHMHAMLLVHCDLKPANILLKSNMRDPRGFSAKLSDFGLVKMVVEDGTGGGGGVIGRDARTGTVTHMAPELIRATEASKMDASVDIYAFGVLMWELISTGPVYLGMRSEEIRRGVVDGVLRPEFPQWSDDKYRALAEACLSTEPKARPTSAELVGRLRTLLAESGALRDTIMRRPCRNSAFPAMNNLPRLGRAAAAAPPDASAIGDGFPGHCTAAAAGAMLGIGPADFCRPSRLQAAHQPQQHEYPIAAGAPHSRRPRSRSFSGNDSSTFPLHIL</sequence>
<dbReference type="Proteomes" id="UP001165090">
    <property type="component" value="Unassembled WGS sequence"/>
</dbReference>
<evidence type="ECO:0000256" key="2">
    <source>
        <dbReference type="ARBA" id="ARBA00022741"/>
    </source>
</evidence>
<keyword evidence="3" id="KW-0418">Kinase</keyword>
<feature type="compositionally biased region" description="Pro residues" evidence="6">
    <location>
        <begin position="2071"/>
        <end position="2080"/>
    </location>
</feature>
<feature type="compositionally biased region" description="Polar residues" evidence="6">
    <location>
        <begin position="161"/>
        <end position="176"/>
    </location>
</feature>
<dbReference type="Pfam" id="PF00069">
    <property type="entry name" value="Pkinase"/>
    <property type="match status" value="1"/>
</dbReference>
<feature type="compositionally biased region" description="Low complexity" evidence="6">
    <location>
        <begin position="2047"/>
        <end position="2070"/>
    </location>
</feature>
<keyword evidence="2 5" id="KW-0547">Nucleotide-binding</keyword>
<feature type="binding site" evidence="5">
    <location>
        <position position="2245"/>
    </location>
    <ligand>
        <name>ATP</name>
        <dbReference type="ChEBI" id="CHEBI:30616"/>
    </ligand>
</feature>
<dbReference type="SUPFAM" id="SSF56112">
    <property type="entry name" value="Protein kinase-like (PK-like)"/>
    <property type="match status" value="1"/>
</dbReference>
<accession>A0ABQ5S6M5</accession>
<evidence type="ECO:0000256" key="1">
    <source>
        <dbReference type="ARBA" id="ARBA00022679"/>
    </source>
</evidence>
<evidence type="ECO:0000313" key="8">
    <source>
        <dbReference type="EMBL" id="GLI65291.1"/>
    </source>
</evidence>
<dbReference type="InterPro" id="IPR051681">
    <property type="entry name" value="Ser/Thr_Kinases-Pseudokinases"/>
</dbReference>
<feature type="compositionally biased region" description="Polar residues" evidence="6">
    <location>
        <begin position="226"/>
        <end position="238"/>
    </location>
</feature>
<feature type="compositionally biased region" description="Low complexity" evidence="6">
    <location>
        <begin position="1546"/>
        <end position="1566"/>
    </location>
</feature>
<evidence type="ECO:0000256" key="3">
    <source>
        <dbReference type="ARBA" id="ARBA00022777"/>
    </source>
</evidence>
<dbReference type="PROSITE" id="PS00108">
    <property type="entry name" value="PROTEIN_KINASE_ST"/>
    <property type="match status" value="1"/>
</dbReference>
<dbReference type="PANTHER" id="PTHR44329">
    <property type="entry name" value="SERINE/THREONINE-PROTEIN KINASE TNNI3K-RELATED"/>
    <property type="match status" value="1"/>
</dbReference>
<feature type="compositionally biased region" description="Polar residues" evidence="6">
    <location>
        <begin position="13"/>
        <end position="35"/>
    </location>
</feature>
<feature type="compositionally biased region" description="Polar residues" evidence="6">
    <location>
        <begin position="195"/>
        <end position="205"/>
    </location>
</feature>
<feature type="region of interest" description="Disordered" evidence="6">
    <location>
        <begin position="154"/>
        <end position="176"/>
    </location>
</feature>
<feature type="compositionally biased region" description="Polar residues" evidence="6">
    <location>
        <begin position="2112"/>
        <end position="2124"/>
    </location>
</feature>
<dbReference type="PROSITE" id="PS50011">
    <property type="entry name" value="PROTEIN_KINASE_DOM"/>
    <property type="match status" value="1"/>
</dbReference>
<evidence type="ECO:0000256" key="4">
    <source>
        <dbReference type="ARBA" id="ARBA00022840"/>
    </source>
</evidence>
<keyword evidence="9" id="KW-1185">Reference proteome</keyword>
<dbReference type="InterPro" id="IPR008271">
    <property type="entry name" value="Ser/Thr_kinase_AS"/>
</dbReference>
<reference evidence="8 9" key="1">
    <citation type="journal article" date="2023" name="IScience">
        <title>Expanded male sex-determining region conserved during the evolution of homothallism in the green alga Volvox.</title>
        <authorList>
            <person name="Yamamoto K."/>
            <person name="Matsuzaki R."/>
            <person name="Mahakham W."/>
            <person name="Heman W."/>
            <person name="Sekimoto H."/>
            <person name="Kawachi M."/>
            <person name="Minakuchi Y."/>
            <person name="Toyoda A."/>
            <person name="Nozaki H."/>
        </authorList>
    </citation>
    <scope>NUCLEOTIDE SEQUENCE [LARGE SCALE GENOMIC DNA]</scope>
    <source>
        <strain evidence="8 9">NIES-4468</strain>
    </source>
</reference>
<proteinExistence type="predicted"/>
<feature type="domain" description="Protein kinase" evidence="7">
    <location>
        <begin position="2218"/>
        <end position="2533"/>
    </location>
</feature>
<feature type="region of interest" description="Disordered" evidence="6">
    <location>
        <begin position="60"/>
        <end position="89"/>
    </location>
</feature>
<feature type="region of interest" description="Disordered" evidence="6">
    <location>
        <begin position="456"/>
        <end position="497"/>
    </location>
</feature>
<comment type="caution">
    <text evidence="8">The sequence shown here is derived from an EMBL/GenBank/DDBJ whole genome shotgun (WGS) entry which is preliminary data.</text>
</comment>
<dbReference type="PROSITE" id="PS00107">
    <property type="entry name" value="PROTEIN_KINASE_ATP"/>
    <property type="match status" value="1"/>
</dbReference>
<evidence type="ECO:0000256" key="5">
    <source>
        <dbReference type="PROSITE-ProRule" id="PRU10141"/>
    </source>
</evidence>
<evidence type="ECO:0000256" key="6">
    <source>
        <dbReference type="SAM" id="MobiDB-lite"/>
    </source>
</evidence>
<keyword evidence="4 5" id="KW-0067">ATP-binding</keyword>
<organism evidence="8 9">
    <name type="scientific">Volvox africanus</name>
    <dbReference type="NCBI Taxonomy" id="51714"/>
    <lineage>
        <taxon>Eukaryota</taxon>
        <taxon>Viridiplantae</taxon>
        <taxon>Chlorophyta</taxon>
        <taxon>core chlorophytes</taxon>
        <taxon>Chlorophyceae</taxon>
        <taxon>CS clade</taxon>
        <taxon>Chlamydomonadales</taxon>
        <taxon>Volvocaceae</taxon>
        <taxon>Volvox</taxon>
    </lineage>
</organism>
<dbReference type="SMART" id="SM00220">
    <property type="entry name" value="S_TKc"/>
    <property type="match status" value="1"/>
</dbReference>
<feature type="compositionally biased region" description="Basic and acidic residues" evidence="6">
    <location>
        <begin position="1805"/>
        <end position="1814"/>
    </location>
</feature>
<dbReference type="Gene3D" id="1.10.510.10">
    <property type="entry name" value="Transferase(Phosphotransferase) domain 1"/>
    <property type="match status" value="1"/>
</dbReference>
<feature type="region of interest" description="Disordered" evidence="6">
    <location>
        <begin position="190"/>
        <end position="290"/>
    </location>
</feature>
<dbReference type="InterPro" id="IPR011009">
    <property type="entry name" value="Kinase-like_dom_sf"/>
</dbReference>
<feature type="compositionally biased region" description="Low complexity" evidence="6">
    <location>
        <begin position="476"/>
        <end position="492"/>
    </location>
</feature>
<feature type="region of interest" description="Disordered" evidence="6">
    <location>
        <begin position="1402"/>
        <end position="1445"/>
    </location>
</feature>
<dbReference type="InterPro" id="IPR000719">
    <property type="entry name" value="Prot_kinase_dom"/>
</dbReference>
<protein>
    <recommendedName>
        <fullName evidence="7">Protein kinase domain-containing protein</fullName>
    </recommendedName>
</protein>
<feature type="compositionally biased region" description="Low complexity" evidence="6">
    <location>
        <begin position="1506"/>
        <end position="1532"/>
    </location>
</feature>
<gene>
    <name evidence="8" type="ORF">VaNZ11_008782</name>
</gene>
<feature type="compositionally biased region" description="Low complexity" evidence="6">
    <location>
        <begin position="277"/>
        <end position="289"/>
    </location>
</feature>
<dbReference type="PANTHER" id="PTHR44329:SF214">
    <property type="entry name" value="PROTEIN KINASE DOMAIN-CONTAINING PROTEIN"/>
    <property type="match status" value="1"/>
</dbReference>
<feature type="compositionally biased region" description="Polar residues" evidence="6">
    <location>
        <begin position="2636"/>
        <end position="2647"/>
    </location>
</feature>